<evidence type="ECO:0000256" key="1">
    <source>
        <dbReference type="ARBA" id="ARBA00004875"/>
    </source>
</evidence>
<dbReference type="AlphaFoldDB" id="A0A6A5YDC2"/>
<evidence type="ECO:0000256" key="4">
    <source>
        <dbReference type="ARBA" id="ARBA00022679"/>
    </source>
</evidence>
<dbReference type="PANTHER" id="PTHR43442:SF3">
    <property type="entry name" value="GLUCONOKINASE-RELATED"/>
    <property type="match status" value="1"/>
</dbReference>
<accession>A0A6A5YDC2</accession>
<dbReference type="Pfam" id="PF13671">
    <property type="entry name" value="AAA_33"/>
    <property type="match status" value="1"/>
</dbReference>
<organism evidence="11 12">
    <name type="scientific">Saccharata proteae CBS 121410</name>
    <dbReference type="NCBI Taxonomy" id="1314787"/>
    <lineage>
        <taxon>Eukaryota</taxon>
        <taxon>Fungi</taxon>
        <taxon>Dikarya</taxon>
        <taxon>Ascomycota</taxon>
        <taxon>Pezizomycotina</taxon>
        <taxon>Dothideomycetes</taxon>
        <taxon>Dothideomycetes incertae sedis</taxon>
        <taxon>Botryosphaeriales</taxon>
        <taxon>Saccharataceae</taxon>
        <taxon>Saccharata</taxon>
    </lineage>
</organism>
<dbReference type="GO" id="GO:0005524">
    <property type="term" value="F:ATP binding"/>
    <property type="evidence" value="ECO:0007669"/>
    <property type="project" value="UniProtKB-KW"/>
</dbReference>
<gene>
    <name evidence="11" type="ORF">K490DRAFT_55488</name>
</gene>
<evidence type="ECO:0000256" key="2">
    <source>
        <dbReference type="ARBA" id="ARBA00008420"/>
    </source>
</evidence>
<evidence type="ECO:0000313" key="11">
    <source>
        <dbReference type="EMBL" id="KAF2088864.1"/>
    </source>
</evidence>
<dbReference type="SUPFAM" id="SSF52540">
    <property type="entry name" value="P-loop containing nucleoside triphosphate hydrolases"/>
    <property type="match status" value="1"/>
</dbReference>
<name>A0A6A5YDC2_9PEZI</name>
<dbReference type="OrthoDB" id="275177at2759"/>
<dbReference type="EC" id="2.7.1.12" evidence="3 9"/>
<reference evidence="11" key="1">
    <citation type="journal article" date="2020" name="Stud. Mycol.">
        <title>101 Dothideomycetes genomes: a test case for predicting lifestyles and emergence of pathogens.</title>
        <authorList>
            <person name="Haridas S."/>
            <person name="Albert R."/>
            <person name="Binder M."/>
            <person name="Bloem J."/>
            <person name="Labutti K."/>
            <person name="Salamov A."/>
            <person name="Andreopoulos B."/>
            <person name="Baker S."/>
            <person name="Barry K."/>
            <person name="Bills G."/>
            <person name="Bluhm B."/>
            <person name="Cannon C."/>
            <person name="Castanera R."/>
            <person name="Culley D."/>
            <person name="Daum C."/>
            <person name="Ezra D."/>
            <person name="Gonzalez J."/>
            <person name="Henrissat B."/>
            <person name="Kuo A."/>
            <person name="Liang C."/>
            <person name="Lipzen A."/>
            <person name="Lutzoni F."/>
            <person name="Magnuson J."/>
            <person name="Mondo S."/>
            <person name="Nolan M."/>
            <person name="Ohm R."/>
            <person name="Pangilinan J."/>
            <person name="Park H.-J."/>
            <person name="Ramirez L."/>
            <person name="Alfaro M."/>
            <person name="Sun H."/>
            <person name="Tritt A."/>
            <person name="Yoshinaga Y."/>
            <person name="Zwiers L.-H."/>
            <person name="Turgeon B."/>
            <person name="Goodwin S."/>
            <person name="Spatafora J."/>
            <person name="Crous P."/>
            <person name="Grigoriev I."/>
        </authorList>
    </citation>
    <scope>NUCLEOTIDE SEQUENCE</scope>
    <source>
        <strain evidence="11">CBS 121410</strain>
    </source>
</reference>
<evidence type="ECO:0000256" key="7">
    <source>
        <dbReference type="ARBA" id="ARBA00022840"/>
    </source>
</evidence>
<comment type="pathway">
    <text evidence="1 9">Carbohydrate acid metabolism; D-gluconate degradation.</text>
</comment>
<proteinExistence type="inferred from homology"/>
<dbReference type="GO" id="GO:0046316">
    <property type="term" value="F:gluconokinase activity"/>
    <property type="evidence" value="ECO:0007669"/>
    <property type="project" value="UniProtKB-EC"/>
</dbReference>
<dbReference type="NCBIfam" id="TIGR01313">
    <property type="entry name" value="therm_gnt_kin"/>
    <property type="match status" value="1"/>
</dbReference>
<dbReference type="EMBL" id="ML978715">
    <property type="protein sequence ID" value="KAF2088864.1"/>
    <property type="molecule type" value="Genomic_DNA"/>
</dbReference>
<dbReference type="CDD" id="cd02021">
    <property type="entry name" value="GntK"/>
    <property type="match status" value="1"/>
</dbReference>
<keyword evidence="6 9" id="KW-0418">Kinase</keyword>
<dbReference type="GO" id="GO:0005737">
    <property type="term" value="C:cytoplasm"/>
    <property type="evidence" value="ECO:0007669"/>
    <property type="project" value="TreeGrafter"/>
</dbReference>
<dbReference type="Gene3D" id="3.40.50.300">
    <property type="entry name" value="P-loop containing nucleotide triphosphate hydrolases"/>
    <property type="match status" value="1"/>
</dbReference>
<keyword evidence="5 9" id="KW-0547">Nucleotide-binding</keyword>
<dbReference type="UniPathway" id="UPA00792"/>
<comment type="similarity">
    <text evidence="2 9">Belongs to the gluconokinase GntK/GntV family.</text>
</comment>
<sequence>MLTYNTSSSLHGSAPNPSSMAPTILTNSMPLPPHHRHIWIVTGPAGCGKSTVAKFIAEQLNTPYIEGDEFHPKSNIDKMAAGIPLTDADRWDWLILLRQQAVQELSNGFSDVVLTCSALKKKYRDVIRIASYNDQNVLVHFVYLKASEAVLMERVRSRPGHFMKDNMVRSQFQSLEEPDEEETDKDVIEVDVSGDLAEVQTLALNMVQQVLDKDHAGPSS</sequence>
<keyword evidence="12" id="KW-1185">Reference proteome</keyword>
<evidence type="ECO:0000256" key="9">
    <source>
        <dbReference type="RuleBase" id="RU363066"/>
    </source>
</evidence>
<comment type="catalytic activity">
    <reaction evidence="8 9">
        <text>D-gluconate + ATP = 6-phospho-D-gluconate + ADP + H(+)</text>
        <dbReference type="Rhea" id="RHEA:19433"/>
        <dbReference type="ChEBI" id="CHEBI:15378"/>
        <dbReference type="ChEBI" id="CHEBI:18391"/>
        <dbReference type="ChEBI" id="CHEBI:30616"/>
        <dbReference type="ChEBI" id="CHEBI:58759"/>
        <dbReference type="ChEBI" id="CHEBI:456216"/>
        <dbReference type="EC" id="2.7.1.12"/>
    </reaction>
</comment>
<protein>
    <recommendedName>
        <fullName evidence="3 9">Gluconokinase</fullName>
        <ecNumber evidence="3 9">2.7.1.12</ecNumber>
    </recommendedName>
</protein>
<keyword evidence="7 9" id="KW-0067">ATP-binding</keyword>
<evidence type="ECO:0000256" key="6">
    <source>
        <dbReference type="ARBA" id="ARBA00022777"/>
    </source>
</evidence>
<dbReference type="Proteomes" id="UP000799776">
    <property type="component" value="Unassembled WGS sequence"/>
</dbReference>
<evidence type="ECO:0000256" key="10">
    <source>
        <dbReference type="SAM" id="MobiDB-lite"/>
    </source>
</evidence>
<evidence type="ECO:0000256" key="3">
    <source>
        <dbReference type="ARBA" id="ARBA00012054"/>
    </source>
</evidence>
<dbReference type="GO" id="GO:0005975">
    <property type="term" value="P:carbohydrate metabolic process"/>
    <property type="evidence" value="ECO:0007669"/>
    <property type="project" value="InterPro"/>
</dbReference>
<dbReference type="InterPro" id="IPR006001">
    <property type="entry name" value="Therm_gnt_kin"/>
</dbReference>
<dbReference type="PANTHER" id="PTHR43442">
    <property type="entry name" value="GLUCONOKINASE-RELATED"/>
    <property type="match status" value="1"/>
</dbReference>
<evidence type="ECO:0000256" key="5">
    <source>
        <dbReference type="ARBA" id="ARBA00022741"/>
    </source>
</evidence>
<evidence type="ECO:0000313" key="12">
    <source>
        <dbReference type="Proteomes" id="UP000799776"/>
    </source>
</evidence>
<dbReference type="InterPro" id="IPR027417">
    <property type="entry name" value="P-loop_NTPase"/>
</dbReference>
<keyword evidence="4 9" id="KW-0808">Transferase</keyword>
<dbReference type="FunFam" id="3.40.50.300:FF:001607">
    <property type="entry name" value="Gluconokinase"/>
    <property type="match status" value="1"/>
</dbReference>
<feature type="region of interest" description="Disordered" evidence="10">
    <location>
        <begin position="1"/>
        <end position="27"/>
    </location>
</feature>
<evidence type="ECO:0000256" key="8">
    <source>
        <dbReference type="ARBA" id="ARBA00048090"/>
    </source>
</evidence>